<feature type="region of interest" description="Disordered" evidence="1">
    <location>
        <begin position="436"/>
        <end position="486"/>
    </location>
</feature>
<proteinExistence type="predicted"/>
<evidence type="ECO:0008006" key="4">
    <source>
        <dbReference type="Google" id="ProtNLM"/>
    </source>
</evidence>
<feature type="compositionally biased region" description="Pro residues" evidence="1">
    <location>
        <begin position="448"/>
        <end position="465"/>
    </location>
</feature>
<feature type="compositionally biased region" description="Gly residues" evidence="1">
    <location>
        <begin position="349"/>
        <end position="359"/>
    </location>
</feature>
<keyword evidence="3" id="KW-1185">Reference proteome</keyword>
<dbReference type="AlphaFoldDB" id="A0A836C4U9"/>
<evidence type="ECO:0000256" key="1">
    <source>
        <dbReference type="SAM" id="MobiDB-lite"/>
    </source>
</evidence>
<feature type="compositionally biased region" description="Low complexity" evidence="1">
    <location>
        <begin position="436"/>
        <end position="447"/>
    </location>
</feature>
<feature type="compositionally biased region" description="Basic and acidic residues" evidence="1">
    <location>
        <begin position="673"/>
        <end position="684"/>
    </location>
</feature>
<feature type="region of interest" description="Disordered" evidence="1">
    <location>
        <begin position="340"/>
        <end position="371"/>
    </location>
</feature>
<dbReference type="EMBL" id="JAEHOE010000007">
    <property type="protein sequence ID" value="KAG2499303.1"/>
    <property type="molecule type" value="Genomic_DNA"/>
</dbReference>
<feature type="compositionally biased region" description="Low complexity" evidence="1">
    <location>
        <begin position="152"/>
        <end position="166"/>
    </location>
</feature>
<feature type="region of interest" description="Disordered" evidence="1">
    <location>
        <begin position="1148"/>
        <end position="1200"/>
    </location>
</feature>
<evidence type="ECO:0000313" key="3">
    <source>
        <dbReference type="Proteomes" id="UP000612055"/>
    </source>
</evidence>
<evidence type="ECO:0000313" key="2">
    <source>
        <dbReference type="EMBL" id="KAG2499303.1"/>
    </source>
</evidence>
<dbReference type="SUPFAM" id="SSF81383">
    <property type="entry name" value="F-box domain"/>
    <property type="match status" value="1"/>
</dbReference>
<dbReference type="Proteomes" id="UP000612055">
    <property type="component" value="Unassembled WGS sequence"/>
</dbReference>
<feature type="region of interest" description="Disordered" evidence="1">
    <location>
        <begin position="408"/>
        <end position="427"/>
    </location>
</feature>
<feature type="region of interest" description="Disordered" evidence="1">
    <location>
        <begin position="673"/>
        <end position="694"/>
    </location>
</feature>
<feature type="compositionally biased region" description="Polar residues" evidence="1">
    <location>
        <begin position="987"/>
        <end position="1006"/>
    </location>
</feature>
<reference evidence="2" key="1">
    <citation type="journal article" date="2020" name="bioRxiv">
        <title>Comparative genomics of Chlamydomonas.</title>
        <authorList>
            <person name="Craig R.J."/>
            <person name="Hasan A.R."/>
            <person name="Ness R.W."/>
            <person name="Keightley P.D."/>
        </authorList>
    </citation>
    <scope>NUCLEOTIDE SEQUENCE</scope>
    <source>
        <strain evidence="2">CCAP 11/70</strain>
    </source>
</reference>
<feature type="compositionally biased region" description="Pro residues" evidence="1">
    <location>
        <begin position="167"/>
        <end position="181"/>
    </location>
</feature>
<feature type="compositionally biased region" description="Acidic residues" evidence="1">
    <location>
        <begin position="1236"/>
        <end position="1254"/>
    </location>
</feature>
<feature type="compositionally biased region" description="Gly residues" evidence="1">
    <location>
        <begin position="1015"/>
        <end position="1036"/>
    </location>
</feature>
<feature type="region of interest" description="Disordered" evidence="1">
    <location>
        <begin position="130"/>
        <end position="184"/>
    </location>
</feature>
<feature type="compositionally biased region" description="Low complexity" evidence="1">
    <location>
        <begin position="1179"/>
        <end position="1194"/>
    </location>
</feature>
<comment type="caution">
    <text evidence="2">The sequence shown here is derived from an EMBL/GenBank/DDBJ whole genome shotgun (WGS) entry which is preliminary data.</text>
</comment>
<sequence length="1264" mass="122364">MDEVLRSRKLLEEILARAANIQATTSQVSQRMAVMDAREAERAAREAAARAAAARPPLRLMDLPDDLLRVIALWAARGPQGWGRHELSDAARAAAEAAAASAAPAAPSNAPGPSAGGGVAGPGAGALPNLGSYCPESSPDPTVAPPGPPPAVGSAVVPSGPPVHASPGPPLAGGAPPPPAPAGSLHARCWAPAAALAALACSCRRWRALAAGEGGIWEDMCRRRWGVVHAQATSVPLLLPELLWYEAEGEAAEAAAPLGAGGGGGGGVTLAARAGGGGGGGGPMLGRARSQGAAALAGAVGRRDAAAAGRPTATLPALALPLGGVSGPAARGQLAAMTAAAPPARVSNTGGGSGGGGGAEPPSPTGSGGVAARRQLLPSLSMPANGGSPRATAATAVSPTAARAAVAAWGPSTEAPPPFAPDGAAAPTAVTASSAAAAAPATTTRPPALCPPSPSASPSASPAPSPSAVGPAPAPRPPGLTGADAVDPVPLGRVLVARGMGGGGGAAARSAAGAGAGDGGHNLWRIVYRDRLVAWRRALSLLRWLCAAGCPPGVSGAAHRRQLLGALRAAHALLGPGGAARAGGGGGRGGGGVGGGFEVAMAEQCVAAAEVLAAELLAEAPEAARCFHSLLSNDSGLVVELAAACLADLAALEPGGLGRAAAAREAAAAAEREAAAAGDREGGKGRAGSRASRAQPGLMVQQALLLVSNGGRSVAAQLREGVRSPGIVRELTRCLVNLWAPAPVPRVAPLLPGQAPGPPGWARPGPGGAPAAVAPLPLPLLESGVWLLQEFSVRGDPLRPLHAAITFREGLSLSTPGSGSGSGPGSGQGHRTSSSGGRVLTGGARAERQEATGQGATRVWVGDWVPEEGEGEGQEAASARRPRLSAAGGGGGLAAVAGGGAAAARGLTAAPPAWPAAVTGGGGGAAARRVTVSGEPSRAPAGAAVSPRPTLRQSWAGERPSPAAPGTRTRLPASPATSPGGPDLNHRASTSAIPHSTLPNGSQRQPAASASGAFASGGGAGGPGSGGRGGGGGGGSVPLMGPDGRPLGGTAAALVALEGGTGRAGGGGRLVIELLGGGYDLMLRRGGGTGAASLAEAEEFRLSGWVEPGSGEWLLTRRCVTVPFALLYRGYSDGHGCWGHYVGAQGGDEHDPAGGPGEPVAGHGRAGALARGGGGSVQMGGQQQQPAPAAAGAQAGAGGPGLSLRAPRVFRLYRDPSRPPPPDLLRLLGAMREGGEEQEDDEAAWSADGEENAEEGVQGAGEGA</sequence>
<accession>A0A836C4U9</accession>
<feature type="region of interest" description="Disordered" evidence="1">
    <location>
        <begin position="812"/>
        <end position="892"/>
    </location>
</feature>
<name>A0A836C4U9_9CHLO</name>
<organism evidence="2 3">
    <name type="scientific">Edaphochlamys debaryana</name>
    <dbReference type="NCBI Taxonomy" id="47281"/>
    <lineage>
        <taxon>Eukaryota</taxon>
        <taxon>Viridiplantae</taxon>
        <taxon>Chlorophyta</taxon>
        <taxon>core chlorophytes</taxon>
        <taxon>Chlorophyceae</taxon>
        <taxon>CS clade</taxon>
        <taxon>Chlamydomonadales</taxon>
        <taxon>Chlamydomonadales incertae sedis</taxon>
        <taxon>Edaphochlamys</taxon>
    </lineage>
</organism>
<dbReference type="InterPro" id="IPR036047">
    <property type="entry name" value="F-box-like_dom_sf"/>
</dbReference>
<feature type="region of interest" description="Disordered" evidence="1">
    <location>
        <begin position="1212"/>
        <end position="1264"/>
    </location>
</feature>
<dbReference type="OrthoDB" id="551822at2759"/>
<feature type="region of interest" description="Disordered" evidence="1">
    <location>
        <begin position="922"/>
        <end position="1045"/>
    </location>
</feature>
<feature type="compositionally biased region" description="Gly residues" evidence="1">
    <location>
        <begin position="818"/>
        <end position="828"/>
    </location>
</feature>
<protein>
    <recommendedName>
        <fullName evidence="4">F-box domain-containing protein</fullName>
    </recommendedName>
</protein>
<gene>
    <name evidence="2" type="ORF">HYH03_002881</name>
</gene>
<feature type="compositionally biased region" description="Pro residues" evidence="1">
    <location>
        <begin position="142"/>
        <end position="151"/>
    </location>
</feature>